<comment type="similarity">
    <text evidence="2 7">Belongs to the sodium:solute symporter (SSF) (TC 2.A.21) family.</text>
</comment>
<organism evidence="10 11">
    <name type="scientific">Uliginosibacterium flavum</name>
    <dbReference type="NCBI Taxonomy" id="1396831"/>
    <lineage>
        <taxon>Bacteria</taxon>
        <taxon>Pseudomonadati</taxon>
        <taxon>Pseudomonadota</taxon>
        <taxon>Betaproteobacteria</taxon>
        <taxon>Rhodocyclales</taxon>
        <taxon>Zoogloeaceae</taxon>
        <taxon>Uliginosibacterium</taxon>
    </lineage>
</organism>
<evidence type="ECO:0000256" key="8">
    <source>
        <dbReference type="SAM" id="MobiDB-lite"/>
    </source>
</evidence>
<evidence type="ECO:0000256" key="3">
    <source>
        <dbReference type="ARBA" id="ARBA00022448"/>
    </source>
</evidence>
<dbReference type="InterPro" id="IPR001734">
    <property type="entry name" value="Na/solute_symporter"/>
</dbReference>
<keyword evidence="5 9" id="KW-1133">Transmembrane helix</keyword>
<dbReference type="InterPro" id="IPR038377">
    <property type="entry name" value="Na/Glc_symporter_sf"/>
</dbReference>
<keyword evidence="4 9" id="KW-0812">Transmembrane</keyword>
<dbReference type="Gene3D" id="1.20.1730.10">
    <property type="entry name" value="Sodium/glucose cotransporter"/>
    <property type="match status" value="1"/>
</dbReference>
<feature type="transmembrane region" description="Helical" evidence="9">
    <location>
        <begin position="115"/>
        <end position="143"/>
    </location>
</feature>
<keyword evidence="6 9" id="KW-0472">Membrane</keyword>
<comment type="caution">
    <text evidence="10">The sequence shown here is derived from an EMBL/GenBank/DDBJ whole genome shotgun (WGS) entry which is preliminary data.</text>
</comment>
<dbReference type="PANTHER" id="PTHR48086:SF7">
    <property type="entry name" value="SODIUM-SOLUTE SYMPORTER-RELATED"/>
    <property type="match status" value="1"/>
</dbReference>
<feature type="transmembrane region" description="Helical" evidence="9">
    <location>
        <begin position="76"/>
        <end position="94"/>
    </location>
</feature>
<dbReference type="InterPro" id="IPR050277">
    <property type="entry name" value="Sodium:Solute_Symporter"/>
</dbReference>
<dbReference type="Pfam" id="PF00474">
    <property type="entry name" value="SSF"/>
    <property type="match status" value="1"/>
</dbReference>
<feature type="region of interest" description="Disordered" evidence="8">
    <location>
        <begin position="487"/>
        <end position="513"/>
    </location>
</feature>
<feature type="transmembrane region" description="Helical" evidence="9">
    <location>
        <begin position="226"/>
        <end position="247"/>
    </location>
</feature>
<evidence type="ECO:0000256" key="4">
    <source>
        <dbReference type="ARBA" id="ARBA00022692"/>
    </source>
</evidence>
<gene>
    <name evidence="10" type="ORF">ABXR19_03750</name>
</gene>
<keyword evidence="11" id="KW-1185">Reference proteome</keyword>
<evidence type="ECO:0000256" key="5">
    <source>
        <dbReference type="ARBA" id="ARBA00022989"/>
    </source>
</evidence>
<evidence type="ECO:0000313" key="10">
    <source>
        <dbReference type="EMBL" id="MET7013290.1"/>
    </source>
</evidence>
<dbReference type="PANTHER" id="PTHR48086">
    <property type="entry name" value="SODIUM/PROLINE SYMPORTER-RELATED"/>
    <property type="match status" value="1"/>
</dbReference>
<feature type="transmembrane region" description="Helical" evidence="9">
    <location>
        <begin position="155"/>
        <end position="176"/>
    </location>
</feature>
<proteinExistence type="inferred from homology"/>
<feature type="transmembrane region" description="Helical" evidence="9">
    <location>
        <begin position="362"/>
        <end position="382"/>
    </location>
</feature>
<dbReference type="PROSITE" id="PS50283">
    <property type="entry name" value="NA_SOLUT_SYMP_3"/>
    <property type="match status" value="1"/>
</dbReference>
<feature type="transmembrane region" description="Helical" evidence="9">
    <location>
        <begin position="316"/>
        <end position="341"/>
    </location>
</feature>
<keyword evidence="3" id="KW-0813">Transport</keyword>
<evidence type="ECO:0000256" key="9">
    <source>
        <dbReference type="SAM" id="Phobius"/>
    </source>
</evidence>
<reference evidence="10 11" key="1">
    <citation type="submission" date="2024-07" db="EMBL/GenBank/DDBJ databases">
        <title>Uliginosibacterium flavum JJ3220;KACC:17644.</title>
        <authorList>
            <person name="Kim M.K."/>
        </authorList>
    </citation>
    <scope>NUCLEOTIDE SEQUENCE [LARGE SCALE GENOMIC DNA]</scope>
    <source>
        <strain evidence="10 11">KACC:17644</strain>
    </source>
</reference>
<evidence type="ECO:0000256" key="6">
    <source>
        <dbReference type="ARBA" id="ARBA00023136"/>
    </source>
</evidence>
<protein>
    <submittedName>
        <fullName evidence="10">Sodium:solute symporter family protein</fullName>
    </submittedName>
</protein>
<evidence type="ECO:0000256" key="1">
    <source>
        <dbReference type="ARBA" id="ARBA00004141"/>
    </source>
</evidence>
<feature type="transmembrane region" description="Helical" evidence="9">
    <location>
        <begin position="183"/>
        <end position="206"/>
    </location>
</feature>
<accession>A0ABV2TIB2</accession>
<feature type="transmembrane region" description="Helical" evidence="9">
    <location>
        <begin position="420"/>
        <end position="440"/>
    </location>
</feature>
<dbReference type="Proteomes" id="UP001549691">
    <property type="component" value="Unassembled WGS sequence"/>
</dbReference>
<evidence type="ECO:0000313" key="11">
    <source>
        <dbReference type="Proteomes" id="UP001549691"/>
    </source>
</evidence>
<name>A0ABV2TIB2_9RHOO</name>
<dbReference type="CDD" id="cd11474">
    <property type="entry name" value="SLC5sbd_CHT"/>
    <property type="match status" value="1"/>
</dbReference>
<feature type="transmembrane region" description="Helical" evidence="9">
    <location>
        <begin position="460"/>
        <end position="480"/>
    </location>
</feature>
<feature type="transmembrane region" description="Helical" evidence="9">
    <location>
        <begin position="259"/>
        <end position="282"/>
    </location>
</feature>
<evidence type="ECO:0000256" key="7">
    <source>
        <dbReference type="RuleBase" id="RU362091"/>
    </source>
</evidence>
<sequence>MLIAFVLLYLLVSIGIGLYAATRVNNATDYVTTGRHLPFYITVATVFATWFGAETVLGISSTFVKDGLSGIIADPFGSSCALIFFGLFFALPLYRMNLMTLGDYYRRRYGRSVEIITSVVITISYLGWVAAQIAALGLVFSVLSHGAISRDQGMLIGTGVVLLYTLYGGMWSVALTDFMQMSVIVIGLVYIAWAVGGMAGGVDVVVDHMAQHDKLQLLPQGGTMEWVAFIAAFSTMALGSIPQQDVFQRVNSARNEKGAVWGTLTGGVAYFFFAFVPLFIAYSASIVAPDLVATQLAPGGDSQMILPRLVLEHMPVFAQVMFFGALLSAIMSTASGTLLAPSVTFSENVLRGFFPGMSDTHFLRMTRIIVVIFTALVLTFALNSEASIYQMVEQAYSVTLAMAFAPLAFGLYWKRATNQGAILSIVCGGVVWLSLLLPLMGWVEGPESWVALAKAVPPQFFGFLASVAAMIVGSLLPQWIRNTPDQQHAHARTHHDVGHAHASAAAQHTPPRP</sequence>
<feature type="transmembrane region" description="Helical" evidence="9">
    <location>
        <begin position="394"/>
        <end position="413"/>
    </location>
</feature>
<evidence type="ECO:0000256" key="2">
    <source>
        <dbReference type="ARBA" id="ARBA00006434"/>
    </source>
</evidence>
<dbReference type="RefSeq" id="WP_354599754.1">
    <property type="nucleotide sequence ID" value="NZ_JBEWZI010000003.1"/>
</dbReference>
<comment type="subcellular location">
    <subcellularLocation>
        <location evidence="1">Membrane</location>
        <topology evidence="1">Multi-pass membrane protein</topology>
    </subcellularLocation>
</comment>
<dbReference type="EMBL" id="JBEWZI010000003">
    <property type="protein sequence ID" value="MET7013290.1"/>
    <property type="molecule type" value="Genomic_DNA"/>
</dbReference>
<feature type="transmembrane region" description="Helical" evidence="9">
    <location>
        <begin position="6"/>
        <end position="25"/>
    </location>
</feature>
<feature type="transmembrane region" description="Helical" evidence="9">
    <location>
        <begin position="37"/>
        <end position="64"/>
    </location>
</feature>